<dbReference type="InterPro" id="IPR006597">
    <property type="entry name" value="Sel1-like"/>
</dbReference>
<name>A0A1X2HGS6_SYNRA</name>
<gene>
    <name evidence="2" type="ORF">BCR43DRAFT_412231</name>
</gene>
<proteinExistence type="predicted"/>
<comment type="caution">
    <text evidence="2">The sequence shown here is derived from an EMBL/GenBank/DDBJ whole genome shotgun (WGS) entry which is preliminary data.</text>
</comment>
<feature type="non-terminal residue" evidence="2">
    <location>
        <position position="280"/>
    </location>
</feature>
<dbReference type="InterPro" id="IPR051726">
    <property type="entry name" value="Chitin_Synth_Reg"/>
</dbReference>
<dbReference type="InParanoid" id="A0A1X2HGS6"/>
<dbReference type="EMBL" id="MCGN01000004">
    <property type="protein sequence ID" value="ORY98099.1"/>
    <property type="molecule type" value="Genomic_DNA"/>
</dbReference>
<evidence type="ECO:0008006" key="4">
    <source>
        <dbReference type="Google" id="ProtNLM"/>
    </source>
</evidence>
<dbReference type="PANTHER" id="PTHR46430:SF1">
    <property type="entry name" value="CHITIN SYNTHASE REGULATOR SKT5-RELATED"/>
    <property type="match status" value="1"/>
</dbReference>
<dbReference type="Gene3D" id="1.25.40.10">
    <property type="entry name" value="Tetratricopeptide repeat domain"/>
    <property type="match status" value="2"/>
</dbReference>
<feature type="non-terminal residue" evidence="2">
    <location>
        <position position="1"/>
    </location>
</feature>
<dbReference type="Pfam" id="PF08238">
    <property type="entry name" value="Sel1"/>
    <property type="match status" value="7"/>
</dbReference>
<dbReference type="Proteomes" id="UP000242180">
    <property type="component" value="Unassembled WGS sequence"/>
</dbReference>
<keyword evidence="1" id="KW-0677">Repeat</keyword>
<dbReference type="PANTHER" id="PTHR46430">
    <property type="entry name" value="PROTEIN SKT5-RELATED"/>
    <property type="match status" value="1"/>
</dbReference>
<accession>A0A1X2HGS6</accession>
<keyword evidence="3" id="KW-1185">Reference proteome</keyword>
<dbReference type="SUPFAM" id="SSF81901">
    <property type="entry name" value="HCP-like"/>
    <property type="match status" value="2"/>
</dbReference>
<evidence type="ECO:0000256" key="1">
    <source>
        <dbReference type="ARBA" id="ARBA00022737"/>
    </source>
</evidence>
<organism evidence="2 3">
    <name type="scientific">Syncephalastrum racemosum</name>
    <name type="common">Filamentous fungus</name>
    <dbReference type="NCBI Taxonomy" id="13706"/>
    <lineage>
        <taxon>Eukaryota</taxon>
        <taxon>Fungi</taxon>
        <taxon>Fungi incertae sedis</taxon>
        <taxon>Mucoromycota</taxon>
        <taxon>Mucoromycotina</taxon>
        <taxon>Mucoromycetes</taxon>
        <taxon>Mucorales</taxon>
        <taxon>Syncephalastraceae</taxon>
        <taxon>Syncephalastrum</taxon>
    </lineage>
</organism>
<reference evidence="2 3" key="1">
    <citation type="submission" date="2016-07" db="EMBL/GenBank/DDBJ databases">
        <title>Pervasive Adenine N6-methylation of Active Genes in Fungi.</title>
        <authorList>
            <consortium name="DOE Joint Genome Institute"/>
            <person name="Mondo S.J."/>
            <person name="Dannebaum R.O."/>
            <person name="Kuo R.C."/>
            <person name="Labutti K."/>
            <person name="Haridas S."/>
            <person name="Kuo A."/>
            <person name="Salamov A."/>
            <person name="Ahrendt S.R."/>
            <person name="Lipzen A."/>
            <person name="Sullivan W."/>
            <person name="Andreopoulos W.B."/>
            <person name="Clum A."/>
            <person name="Lindquist E."/>
            <person name="Daum C."/>
            <person name="Ramamoorthy G.K."/>
            <person name="Gryganskyi A."/>
            <person name="Culley D."/>
            <person name="Magnuson J.K."/>
            <person name="James T.Y."/>
            <person name="O'Malley M.A."/>
            <person name="Stajich J.E."/>
            <person name="Spatafora J.W."/>
            <person name="Visel A."/>
            <person name="Grigoriev I.V."/>
        </authorList>
    </citation>
    <scope>NUCLEOTIDE SEQUENCE [LARGE SCALE GENOMIC DNA]</scope>
    <source>
        <strain evidence="2 3">NRRL 2496</strain>
    </source>
</reference>
<dbReference type="OrthoDB" id="272077at2759"/>
<dbReference type="OMA" id="WIKKSAY"/>
<sequence>LVRGACKLVRRLASRGHTDAQYQLAEWHRTGAYDHPVDETKAFHLYLQGAKHHHADCMYRLAVCYEHGQGARADPKRAVQCYRKAAQWGVPDAMVRLGMILLKGQLGHAHHPCEGLAWLKRTVSPNGEALAEVWYELGVACDGEANARATKHVPDPVYARELITKAAEQGHAQAQYRLGLAYEQGDSLVAGEVSPVKSIEWYCKAADQEHAAAELALASWYLTGVPGLLKRDTRIAFRYAFHAAERGSSAAMYAVGYLFEIGEGVTQDLQEAKLWYRQAA</sequence>
<dbReference type="InterPro" id="IPR011990">
    <property type="entry name" value="TPR-like_helical_dom_sf"/>
</dbReference>
<evidence type="ECO:0000313" key="2">
    <source>
        <dbReference type="EMBL" id="ORY98099.1"/>
    </source>
</evidence>
<dbReference type="AlphaFoldDB" id="A0A1X2HGS6"/>
<evidence type="ECO:0000313" key="3">
    <source>
        <dbReference type="Proteomes" id="UP000242180"/>
    </source>
</evidence>
<protein>
    <recommendedName>
        <fullName evidence="4">HCP-like protein</fullName>
    </recommendedName>
</protein>
<dbReference type="STRING" id="13706.A0A1X2HGS6"/>
<dbReference type="SMART" id="SM00671">
    <property type="entry name" value="SEL1"/>
    <property type="match status" value="7"/>
</dbReference>